<dbReference type="AlphaFoldDB" id="A0A812NAY1"/>
<reference evidence="3" key="1">
    <citation type="submission" date="2021-02" db="EMBL/GenBank/DDBJ databases">
        <authorList>
            <person name="Dougan E. K."/>
            <person name="Rhodes N."/>
            <person name="Thang M."/>
            <person name="Chan C."/>
        </authorList>
    </citation>
    <scope>NUCLEOTIDE SEQUENCE</scope>
</reference>
<protein>
    <submittedName>
        <fullName evidence="3">MRL1 protein</fullName>
    </submittedName>
</protein>
<dbReference type="PANTHER" id="PTHR47447:SF17">
    <property type="entry name" value="OS12G0638900 PROTEIN"/>
    <property type="match status" value="1"/>
</dbReference>
<dbReference type="PANTHER" id="PTHR47447">
    <property type="entry name" value="OS03G0856100 PROTEIN"/>
    <property type="match status" value="1"/>
</dbReference>
<dbReference type="Gene3D" id="1.25.40.10">
    <property type="entry name" value="Tetratricopeptide repeat domain"/>
    <property type="match status" value="2"/>
</dbReference>
<name>A0A812NAY1_SYMPI</name>
<dbReference type="OrthoDB" id="185373at2759"/>
<dbReference type="Proteomes" id="UP000649617">
    <property type="component" value="Unassembled WGS sequence"/>
</dbReference>
<dbReference type="PROSITE" id="PS51257">
    <property type="entry name" value="PROKAR_LIPOPROTEIN"/>
    <property type="match status" value="1"/>
</dbReference>
<organism evidence="3 4">
    <name type="scientific">Symbiodinium pilosum</name>
    <name type="common">Dinoflagellate</name>
    <dbReference type="NCBI Taxonomy" id="2952"/>
    <lineage>
        <taxon>Eukaryota</taxon>
        <taxon>Sar</taxon>
        <taxon>Alveolata</taxon>
        <taxon>Dinophyceae</taxon>
        <taxon>Suessiales</taxon>
        <taxon>Symbiodiniaceae</taxon>
        <taxon>Symbiodinium</taxon>
    </lineage>
</organism>
<dbReference type="Pfam" id="PF01535">
    <property type="entry name" value="PPR"/>
    <property type="match status" value="1"/>
</dbReference>
<evidence type="ECO:0000256" key="1">
    <source>
        <dbReference type="ARBA" id="ARBA00022737"/>
    </source>
</evidence>
<keyword evidence="4" id="KW-1185">Reference proteome</keyword>
<dbReference type="InterPro" id="IPR011990">
    <property type="entry name" value="TPR-like_helical_dom_sf"/>
</dbReference>
<dbReference type="InterPro" id="IPR002885">
    <property type="entry name" value="PPR_rpt"/>
</dbReference>
<evidence type="ECO:0000256" key="2">
    <source>
        <dbReference type="PROSITE-ProRule" id="PRU00708"/>
    </source>
</evidence>
<dbReference type="EMBL" id="CAJNIZ010010879">
    <property type="protein sequence ID" value="CAE7307570.1"/>
    <property type="molecule type" value="Genomic_DNA"/>
</dbReference>
<accession>A0A812NAY1</accession>
<evidence type="ECO:0000313" key="4">
    <source>
        <dbReference type="Proteomes" id="UP000649617"/>
    </source>
</evidence>
<dbReference type="PROSITE" id="PS51375">
    <property type="entry name" value="PPR"/>
    <property type="match status" value="1"/>
</dbReference>
<feature type="repeat" description="PPR" evidence="2">
    <location>
        <begin position="185"/>
        <end position="219"/>
    </location>
</feature>
<keyword evidence="1" id="KW-0677">Repeat</keyword>
<gene>
    <name evidence="3" type="primary">MRL1</name>
    <name evidence="3" type="ORF">SPIL2461_LOCUS6964</name>
</gene>
<comment type="caution">
    <text evidence="3">The sequence shown here is derived from an EMBL/GenBank/DDBJ whole genome shotgun (WGS) entry which is preliminary data.</text>
</comment>
<dbReference type="NCBIfam" id="TIGR00756">
    <property type="entry name" value="PPR"/>
    <property type="match status" value="1"/>
</dbReference>
<evidence type="ECO:0000313" key="3">
    <source>
        <dbReference type="EMBL" id="CAE7307570.1"/>
    </source>
</evidence>
<proteinExistence type="predicted"/>
<sequence>MNCKLVEVTKMVRQRLQADIISYSAAISACEKCAKWKTSMEMDVITYCAAISACQKSVALGLFREMRSFKPSIVAANAVISAFGMASEWQRALTQFRSSSYTLKPDVVTYAAVMTALEKAVTACGNAAQWSIAIYLLEEAQARMLQPDVVTHDGALVVKRVKDLPGYEMAATGFLDRADSLSVLTVVTFSAAISACGKSSQWIAALDLFSSMDKRTLEANVITLSSAITACERSLKWPEALVLIADALSTQLKPNTIAYSAALSACSQSWQWGASLALLAYFQRRAVRADVSTMASAIDACEFSAEWRQTPELLRRLNRDASLQIHEFSTKLGVSQN</sequence>